<keyword evidence="1" id="KW-0812">Transmembrane</keyword>
<comment type="caution">
    <text evidence="2">The sequence shown here is derived from an EMBL/GenBank/DDBJ whole genome shotgun (WGS) entry which is preliminary data.</text>
</comment>
<accession>A0A2T1DT59</accession>
<evidence type="ECO:0000313" key="2">
    <source>
        <dbReference type="EMBL" id="PSB23672.1"/>
    </source>
</evidence>
<dbReference type="AlphaFoldDB" id="A0A2T1DT59"/>
<organism evidence="2 3">
    <name type="scientific">Stenomitos frigidus ULC18</name>
    <dbReference type="NCBI Taxonomy" id="2107698"/>
    <lineage>
        <taxon>Bacteria</taxon>
        <taxon>Bacillati</taxon>
        <taxon>Cyanobacteriota</taxon>
        <taxon>Cyanophyceae</taxon>
        <taxon>Leptolyngbyales</taxon>
        <taxon>Leptolyngbyaceae</taxon>
        <taxon>Stenomitos</taxon>
    </lineage>
</organism>
<evidence type="ECO:0000313" key="3">
    <source>
        <dbReference type="Proteomes" id="UP000239576"/>
    </source>
</evidence>
<reference evidence="2 3" key="2">
    <citation type="submission" date="2018-03" db="EMBL/GenBank/DDBJ databases">
        <title>The ancient ancestry and fast evolution of plastids.</title>
        <authorList>
            <person name="Moore K.R."/>
            <person name="Magnabosco C."/>
            <person name="Momper L."/>
            <person name="Gold D.A."/>
            <person name="Bosak T."/>
            <person name="Fournier G.P."/>
        </authorList>
    </citation>
    <scope>NUCLEOTIDE SEQUENCE [LARGE SCALE GENOMIC DNA]</scope>
    <source>
        <strain evidence="2 3">ULC18</strain>
    </source>
</reference>
<protein>
    <submittedName>
        <fullName evidence="2">Uncharacterized protein</fullName>
    </submittedName>
</protein>
<proteinExistence type="predicted"/>
<feature type="transmembrane region" description="Helical" evidence="1">
    <location>
        <begin position="21"/>
        <end position="39"/>
    </location>
</feature>
<gene>
    <name evidence="2" type="ORF">C7B82_30775</name>
</gene>
<reference evidence="3" key="1">
    <citation type="submission" date="2018-02" db="EMBL/GenBank/DDBJ databases">
        <authorList>
            <person name="Moore K."/>
            <person name="Momper L."/>
        </authorList>
    </citation>
    <scope>NUCLEOTIDE SEQUENCE [LARGE SCALE GENOMIC DNA]</scope>
    <source>
        <strain evidence="3">ULC18</strain>
    </source>
</reference>
<dbReference type="InterPro" id="IPR047700">
    <property type="entry name" value="NrtS-like"/>
</dbReference>
<keyword evidence="3" id="KW-1185">Reference proteome</keyword>
<sequence>MMRMLKGYISSLFDPEFVSTGLKTAVFVGSLLFVINHGLALLRGEMNRERWISVIATYAMPYLVNVYGQYSYRRKLDGKGAAADDD</sequence>
<keyword evidence="1" id="KW-1133">Transmembrane helix</keyword>
<evidence type="ECO:0000256" key="1">
    <source>
        <dbReference type="SAM" id="Phobius"/>
    </source>
</evidence>
<dbReference type="OrthoDB" id="8564192at2"/>
<dbReference type="NCBIfam" id="NF038050">
    <property type="entry name" value="NrtS"/>
    <property type="match status" value="1"/>
</dbReference>
<dbReference type="EMBL" id="PVWK01000160">
    <property type="protein sequence ID" value="PSB23672.1"/>
    <property type="molecule type" value="Genomic_DNA"/>
</dbReference>
<dbReference type="Proteomes" id="UP000239576">
    <property type="component" value="Unassembled WGS sequence"/>
</dbReference>
<keyword evidence="1" id="KW-0472">Membrane</keyword>
<name>A0A2T1DT59_9CYAN</name>